<name>A0A4V3SH55_OPIFE</name>
<feature type="compositionally biased region" description="Basic and acidic residues" evidence="2">
    <location>
        <begin position="1"/>
        <end position="10"/>
    </location>
</feature>
<reference evidence="3 4" key="1">
    <citation type="journal article" date="2019" name="BMC Genomics">
        <title>New insights from Opisthorchis felineus genome: update on genomics of the epidemiologically important liver flukes.</title>
        <authorList>
            <person name="Ershov N.I."/>
            <person name="Mordvinov V.A."/>
            <person name="Prokhortchouk E.B."/>
            <person name="Pakharukova M.Y."/>
            <person name="Gunbin K.V."/>
            <person name="Ustyantsev K."/>
            <person name="Genaev M.A."/>
            <person name="Blinov A.G."/>
            <person name="Mazur A."/>
            <person name="Boulygina E."/>
            <person name="Tsygankova S."/>
            <person name="Khrameeva E."/>
            <person name="Chekanov N."/>
            <person name="Fan G."/>
            <person name="Xiao A."/>
            <person name="Zhang H."/>
            <person name="Xu X."/>
            <person name="Yang H."/>
            <person name="Solovyev V."/>
            <person name="Lee S.M."/>
            <person name="Liu X."/>
            <person name="Afonnikov D.A."/>
            <person name="Skryabin K.G."/>
        </authorList>
    </citation>
    <scope>NUCLEOTIDE SEQUENCE [LARGE SCALE GENOMIC DNA]</scope>
    <source>
        <strain evidence="3">AK-0245</strain>
        <tissue evidence="3">Whole organism</tissue>
    </source>
</reference>
<accession>A0A4V3SH55</accession>
<dbReference type="AlphaFoldDB" id="A0A4V3SH55"/>
<evidence type="ECO:0000313" key="3">
    <source>
        <dbReference type="EMBL" id="TGZ74904.1"/>
    </source>
</evidence>
<proteinExistence type="predicted"/>
<keyword evidence="4" id="KW-1185">Reference proteome</keyword>
<organism evidence="3 4">
    <name type="scientific">Opisthorchis felineus</name>
    <dbReference type="NCBI Taxonomy" id="147828"/>
    <lineage>
        <taxon>Eukaryota</taxon>
        <taxon>Metazoa</taxon>
        <taxon>Spiralia</taxon>
        <taxon>Lophotrochozoa</taxon>
        <taxon>Platyhelminthes</taxon>
        <taxon>Trematoda</taxon>
        <taxon>Digenea</taxon>
        <taxon>Opisthorchiida</taxon>
        <taxon>Opisthorchiata</taxon>
        <taxon>Opisthorchiidae</taxon>
        <taxon>Opisthorchis</taxon>
    </lineage>
</organism>
<sequence length="591" mass="68093">MSSVPREHPDQQGTEPHSRSKCLPLATANGFQSSRKMSTCPIREVGQCTIQKLRQARTPTRFNDKRNDTYQKTNLTMGVENVIEGGKHLSFEEETISMYRARISRLEAEVNHYRAKLQQTTNEVARLRALITNTTASGAHEVGTETTLTENHVAILKRERDDLLALVSQLRQRSTLLLNHNRELVDQVSSSVKLMGIFKEEKQRLSEHAARLEKGLATLRGQLSKTIEDKTQEYHDQMAQLAVSSASELDQLQLRLLQSETELVSAKTQLGHLESRVQEMERQLVKTKQEAQDVHDESQRKLEEASVSVTKANSQRNDALVELEQLRKRLLDLQTTHSKKLEHVDELYKNAKNREAQLDCELIAIDEERHRLASKAAAAVNEASTIRQELNQLAAKHSLEMKKIESAARVNERRLVNQLNETKTNYERRLRETTSLMEQYRRSMEQLKDMYSAGVQQFGVDTKRLTAQQATVWKFHKKCKRIIQSKARLEQEMARQLLQMQHSQERITELESQLAENNQELHHLKASEAKLLKDRRILAGELRLIQQQWNSDPCPETMVRLLNRWTVNFELEDVFDRVNIKTGYGSIFNVG</sequence>
<feature type="region of interest" description="Disordered" evidence="2">
    <location>
        <begin position="1"/>
        <end position="27"/>
    </location>
</feature>
<protein>
    <submittedName>
        <fullName evidence="3">Uncharacterized protein</fullName>
    </submittedName>
</protein>
<evidence type="ECO:0000313" key="4">
    <source>
        <dbReference type="Proteomes" id="UP000308267"/>
    </source>
</evidence>
<feature type="region of interest" description="Disordered" evidence="2">
    <location>
        <begin position="289"/>
        <end position="314"/>
    </location>
</feature>
<feature type="coiled-coil region" evidence="1">
    <location>
        <begin position="89"/>
        <end position="173"/>
    </location>
</feature>
<dbReference type="Proteomes" id="UP000308267">
    <property type="component" value="Unassembled WGS sequence"/>
</dbReference>
<evidence type="ECO:0000256" key="1">
    <source>
        <dbReference type="SAM" id="Coils"/>
    </source>
</evidence>
<keyword evidence="1" id="KW-0175">Coiled coil</keyword>
<feature type="compositionally biased region" description="Basic and acidic residues" evidence="2">
    <location>
        <begin position="289"/>
        <end position="304"/>
    </location>
</feature>
<dbReference type="EMBL" id="SJOL01001357">
    <property type="protein sequence ID" value="TGZ74904.1"/>
    <property type="molecule type" value="Genomic_DNA"/>
</dbReference>
<gene>
    <name evidence="3" type="ORF">CRM22_000685</name>
</gene>
<feature type="coiled-coil region" evidence="1">
    <location>
        <begin position="376"/>
        <end position="450"/>
    </location>
</feature>
<dbReference type="OrthoDB" id="6254520at2759"/>
<evidence type="ECO:0000256" key="2">
    <source>
        <dbReference type="SAM" id="MobiDB-lite"/>
    </source>
</evidence>
<comment type="caution">
    <text evidence="3">The sequence shown here is derived from an EMBL/GenBank/DDBJ whole genome shotgun (WGS) entry which is preliminary data.</text>
</comment>
<dbReference type="STRING" id="147828.A0A4V3SH55"/>
<feature type="coiled-coil region" evidence="1">
    <location>
        <begin position="486"/>
        <end position="527"/>
    </location>
</feature>